<dbReference type="Gene3D" id="3.20.20.450">
    <property type="entry name" value="EAL domain"/>
    <property type="match status" value="1"/>
</dbReference>
<evidence type="ECO:0000256" key="1">
    <source>
        <dbReference type="SAM" id="Phobius"/>
    </source>
</evidence>
<gene>
    <name evidence="4" type="ORF">QWI16_05165</name>
</gene>
<keyword evidence="4" id="KW-0548">Nucleotidyltransferase</keyword>
<organism evidence="4 5">
    <name type="scientific">Gilvimarinus algae</name>
    <dbReference type="NCBI Taxonomy" id="3058037"/>
    <lineage>
        <taxon>Bacteria</taxon>
        <taxon>Pseudomonadati</taxon>
        <taxon>Pseudomonadota</taxon>
        <taxon>Gammaproteobacteria</taxon>
        <taxon>Cellvibrionales</taxon>
        <taxon>Cellvibrionaceae</taxon>
        <taxon>Gilvimarinus</taxon>
    </lineage>
</organism>
<comment type="caution">
    <text evidence="4">The sequence shown here is derived from an EMBL/GenBank/DDBJ whole genome shotgun (WGS) entry which is preliminary data.</text>
</comment>
<keyword evidence="4" id="KW-0378">Hydrolase</keyword>
<dbReference type="EC" id="3.1.4.52" evidence="4"/>
<dbReference type="InterPro" id="IPR035919">
    <property type="entry name" value="EAL_sf"/>
</dbReference>
<sequence>MKHLFTHSARRIVLSYVIFSACWILFSDQLVFWLFKDAGAQHTAQTFKGWFFIAVTGALLYGLLQRTLRSIERITLEDSLCHLPNRLAFINETKKRCAHEQRAFFSLSLLDVDHFADINDSQGHGAGDRVITDLAACLQSALKEGWYIARLGGDEFGLLSPPASTQRELVAVLDALQTSIPQNSSLCRLTVSAGTSFYPEHGDTCRDLMRHADMALSSAKHQGRNRHYLFHDQLKQNLIDRLSLLEDLREACNTRAFSLVYQPQWSLTQQCWIGAEVLIRWQHPKRGAVPPDQFIPLAEREGLIHPITEFVLERALKELTTAGIGRQQLATLSLNLSHTVLINEAVMNRLQGRVHSHRDGQPDIIMEITETAAMENLEATLSAMEYWRAQGMRFSIDDFGTGYSSLARLKQLPLAELKIDRSFIQDLPEDVNDAVITQAILAMAKTLSLDVVAEGVETPEQAQFLKDNGCSVLQGYWLARPVPIGELTHILAHTIDL</sequence>
<dbReference type="GO" id="GO:0071111">
    <property type="term" value="F:cyclic-guanylate-specific phosphodiesterase activity"/>
    <property type="evidence" value="ECO:0007669"/>
    <property type="project" value="UniProtKB-EC"/>
</dbReference>
<dbReference type="SUPFAM" id="SSF55073">
    <property type="entry name" value="Nucleotide cyclase"/>
    <property type="match status" value="1"/>
</dbReference>
<dbReference type="Gene3D" id="3.30.70.270">
    <property type="match status" value="1"/>
</dbReference>
<dbReference type="NCBIfam" id="TIGR00254">
    <property type="entry name" value="GGDEF"/>
    <property type="match status" value="1"/>
</dbReference>
<dbReference type="GO" id="GO:0052621">
    <property type="term" value="F:diguanylate cyclase activity"/>
    <property type="evidence" value="ECO:0007669"/>
    <property type="project" value="UniProtKB-EC"/>
</dbReference>
<proteinExistence type="predicted"/>
<protein>
    <submittedName>
        <fullName evidence="4">Bifunctional diguanylate cyclase/phosphodiesterase</fullName>
        <ecNumber evidence="4">2.7.7.65</ecNumber>
        <ecNumber evidence="4">3.1.4.52</ecNumber>
    </submittedName>
</protein>
<dbReference type="PROSITE" id="PS50887">
    <property type="entry name" value="GGDEF"/>
    <property type="match status" value="1"/>
</dbReference>
<evidence type="ECO:0000259" key="3">
    <source>
        <dbReference type="PROSITE" id="PS50887"/>
    </source>
</evidence>
<evidence type="ECO:0000313" key="4">
    <source>
        <dbReference type="EMBL" id="MDO3381554.1"/>
    </source>
</evidence>
<accession>A0ABT8TBS5</accession>
<dbReference type="EC" id="2.7.7.65" evidence="4"/>
<feature type="domain" description="GGDEF" evidence="3">
    <location>
        <begin position="103"/>
        <end position="232"/>
    </location>
</feature>
<dbReference type="SUPFAM" id="SSF141868">
    <property type="entry name" value="EAL domain-like"/>
    <property type="match status" value="1"/>
</dbReference>
<dbReference type="CDD" id="cd01949">
    <property type="entry name" value="GGDEF"/>
    <property type="match status" value="1"/>
</dbReference>
<dbReference type="InterPro" id="IPR043128">
    <property type="entry name" value="Rev_trsase/Diguanyl_cyclase"/>
</dbReference>
<keyword evidence="5" id="KW-1185">Reference proteome</keyword>
<feature type="transmembrane region" description="Helical" evidence="1">
    <location>
        <begin position="12"/>
        <end position="35"/>
    </location>
</feature>
<keyword evidence="1" id="KW-1133">Transmembrane helix</keyword>
<name>A0ABT8TBS5_9GAMM</name>
<keyword evidence="4" id="KW-0808">Transferase</keyword>
<dbReference type="InterPro" id="IPR000160">
    <property type="entry name" value="GGDEF_dom"/>
</dbReference>
<dbReference type="SMART" id="SM00267">
    <property type="entry name" value="GGDEF"/>
    <property type="match status" value="1"/>
</dbReference>
<dbReference type="CDD" id="cd01948">
    <property type="entry name" value="EAL"/>
    <property type="match status" value="1"/>
</dbReference>
<keyword evidence="1" id="KW-0472">Membrane</keyword>
<dbReference type="RefSeq" id="WP_302711686.1">
    <property type="nucleotide sequence ID" value="NZ_JAULRT010000035.1"/>
</dbReference>
<dbReference type="InterPro" id="IPR001633">
    <property type="entry name" value="EAL_dom"/>
</dbReference>
<dbReference type="Pfam" id="PF00990">
    <property type="entry name" value="GGDEF"/>
    <property type="match status" value="1"/>
</dbReference>
<dbReference type="InterPro" id="IPR029787">
    <property type="entry name" value="Nucleotide_cyclase"/>
</dbReference>
<dbReference type="PANTHER" id="PTHR33121:SF79">
    <property type="entry name" value="CYCLIC DI-GMP PHOSPHODIESTERASE PDED-RELATED"/>
    <property type="match status" value="1"/>
</dbReference>
<dbReference type="PROSITE" id="PS50883">
    <property type="entry name" value="EAL"/>
    <property type="match status" value="1"/>
</dbReference>
<evidence type="ECO:0000313" key="5">
    <source>
        <dbReference type="Proteomes" id="UP001168380"/>
    </source>
</evidence>
<keyword evidence="1" id="KW-0812">Transmembrane</keyword>
<dbReference type="SMART" id="SM00052">
    <property type="entry name" value="EAL"/>
    <property type="match status" value="1"/>
</dbReference>
<dbReference type="PROSITE" id="PS51257">
    <property type="entry name" value="PROKAR_LIPOPROTEIN"/>
    <property type="match status" value="1"/>
</dbReference>
<reference evidence="4" key="1">
    <citation type="submission" date="2023-07" db="EMBL/GenBank/DDBJ databases">
        <title>Gilvimarinus algae sp. nov., isolated from the surface of Kelp.</title>
        <authorList>
            <person name="Sun Y.Y."/>
            <person name="Gong Y."/>
            <person name="Du Z.J."/>
        </authorList>
    </citation>
    <scope>NUCLEOTIDE SEQUENCE</scope>
    <source>
        <strain evidence="4">SDUM040014</strain>
    </source>
</reference>
<dbReference type="InterPro" id="IPR050706">
    <property type="entry name" value="Cyclic-di-GMP_PDE-like"/>
</dbReference>
<dbReference type="EMBL" id="JAULRT010000035">
    <property type="protein sequence ID" value="MDO3381554.1"/>
    <property type="molecule type" value="Genomic_DNA"/>
</dbReference>
<dbReference type="Pfam" id="PF00563">
    <property type="entry name" value="EAL"/>
    <property type="match status" value="1"/>
</dbReference>
<dbReference type="PANTHER" id="PTHR33121">
    <property type="entry name" value="CYCLIC DI-GMP PHOSPHODIESTERASE PDEF"/>
    <property type="match status" value="1"/>
</dbReference>
<evidence type="ECO:0000259" key="2">
    <source>
        <dbReference type="PROSITE" id="PS50883"/>
    </source>
</evidence>
<dbReference type="Proteomes" id="UP001168380">
    <property type="component" value="Unassembled WGS sequence"/>
</dbReference>
<feature type="transmembrane region" description="Helical" evidence="1">
    <location>
        <begin position="47"/>
        <end position="64"/>
    </location>
</feature>
<feature type="domain" description="EAL" evidence="2">
    <location>
        <begin position="241"/>
        <end position="495"/>
    </location>
</feature>